<dbReference type="PANTHER" id="PTHR11461">
    <property type="entry name" value="SERINE PROTEASE INHIBITOR, SERPIN"/>
    <property type="match status" value="1"/>
</dbReference>
<gene>
    <name evidence="4" type="ORF">SAMN05216555_113103</name>
</gene>
<dbReference type="Pfam" id="PF00079">
    <property type="entry name" value="Serpin"/>
    <property type="match status" value="1"/>
</dbReference>
<dbReference type="InterPro" id="IPR023796">
    <property type="entry name" value="Serpin_dom"/>
</dbReference>
<feature type="domain" description="Serpin" evidence="3">
    <location>
        <begin position="61"/>
        <end position="432"/>
    </location>
</feature>
<evidence type="ECO:0000313" key="4">
    <source>
        <dbReference type="EMBL" id="SDJ62964.1"/>
    </source>
</evidence>
<dbReference type="PANTHER" id="PTHR11461:SF211">
    <property type="entry name" value="GH10112P-RELATED"/>
    <property type="match status" value="1"/>
</dbReference>
<accession>A0A1G8VAP5</accession>
<dbReference type="OrthoDB" id="9764871at2"/>
<reference evidence="5" key="1">
    <citation type="submission" date="2016-10" db="EMBL/GenBank/DDBJ databases">
        <authorList>
            <person name="Varghese N."/>
            <person name="Submissions S."/>
        </authorList>
    </citation>
    <scope>NUCLEOTIDE SEQUENCE [LARGE SCALE GENOMIC DNA]</scope>
    <source>
        <strain evidence="5">CGMCC 1.10783</strain>
    </source>
</reference>
<protein>
    <submittedName>
        <fullName evidence="4">Serpin B</fullName>
    </submittedName>
</protein>
<sequence length="433" mass="45592">MKTKPFARLLALGTAGLLTAALLTSCAPPSAPALQKADVGRAAVSSSAYPGELAAHRASSLKLGTTLIADGGEERNGNVVSSPGSLLIALSMLRAGASGATAAEMDTVLGLPAAARDESMNALLASLEKYDGDPGSVDEDNPPRKPVMHVANGLFIHKDTPTGQAYLDTLARHYGTGVYPVDFRNAAVTESAIDAWVDKNTGGRIKKAPVKFDPEDTFSLLNAAYFAAAWNMPFDPENTRDRPFTKAGGEMINVPTMEGTVNVAYAKDTGWQAVDLPYAEGFAMRLVLPDAGTPGRTALPSATLDAGTLAEVAAALEHASPSPVEVKLPKWDHKSKFDLKKMLIRMGLKETFSTDTGFNAIQAGMFLTAAAQAANITVAEKGTVAAAVTQINARDSAAVMPPRSISFDRPFHYQIVHLETGLPLFMGQVADPR</sequence>
<dbReference type="InterPro" id="IPR042178">
    <property type="entry name" value="Serpin_sf_1"/>
</dbReference>
<dbReference type="SUPFAM" id="SSF56574">
    <property type="entry name" value="Serpins"/>
    <property type="match status" value="1"/>
</dbReference>
<dbReference type="AlphaFoldDB" id="A0A1G8VAP5"/>
<evidence type="ECO:0000313" key="5">
    <source>
        <dbReference type="Proteomes" id="UP000182130"/>
    </source>
</evidence>
<name>A0A1G8VAP5_9MICC</name>
<proteinExistence type="inferred from homology"/>
<dbReference type="Proteomes" id="UP000182130">
    <property type="component" value="Unassembled WGS sequence"/>
</dbReference>
<dbReference type="InterPro" id="IPR042185">
    <property type="entry name" value="Serpin_sf_2"/>
</dbReference>
<dbReference type="GO" id="GO:0004867">
    <property type="term" value="F:serine-type endopeptidase inhibitor activity"/>
    <property type="evidence" value="ECO:0007669"/>
    <property type="project" value="InterPro"/>
</dbReference>
<dbReference type="RefSeq" id="WP_074590378.1">
    <property type="nucleotide sequence ID" value="NZ_FNEI01000013.1"/>
</dbReference>
<dbReference type="CDD" id="cd19590">
    <property type="entry name" value="serpin_thermopin-like"/>
    <property type="match status" value="1"/>
</dbReference>
<feature type="chain" id="PRO_5038915717" evidence="2">
    <location>
        <begin position="21"/>
        <end position="433"/>
    </location>
</feature>
<dbReference type="EMBL" id="FNEI01000013">
    <property type="protein sequence ID" value="SDJ62964.1"/>
    <property type="molecule type" value="Genomic_DNA"/>
</dbReference>
<keyword evidence="5" id="KW-1185">Reference proteome</keyword>
<dbReference type="STRING" id="1045773.SAMN05216555_113103"/>
<dbReference type="Gene3D" id="2.30.39.10">
    <property type="entry name" value="Alpha-1-antitrypsin, domain 1"/>
    <property type="match status" value="1"/>
</dbReference>
<organism evidence="4 5">
    <name type="scientific">Arthrobacter cupressi</name>
    <dbReference type="NCBI Taxonomy" id="1045773"/>
    <lineage>
        <taxon>Bacteria</taxon>
        <taxon>Bacillati</taxon>
        <taxon>Actinomycetota</taxon>
        <taxon>Actinomycetes</taxon>
        <taxon>Micrococcales</taxon>
        <taxon>Micrococcaceae</taxon>
        <taxon>Arthrobacter</taxon>
    </lineage>
</organism>
<dbReference type="InterPro" id="IPR000215">
    <property type="entry name" value="Serpin_fam"/>
</dbReference>
<dbReference type="SMART" id="SM00093">
    <property type="entry name" value="SERPIN"/>
    <property type="match status" value="1"/>
</dbReference>
<dbReference type="PROSITE" id="PS51257">
    <property type="entry name" value="PROKAR_LIPOPROTEIN"/>
    <property type="match status" value="1"/>
</dbReference>
<evidence type="ECO:0000259" key="3">
    <source>
        <dbReference type="SMART" id="SM00093"/>
    </source>
</evidence>
<dbReference type="GO" id="GO:0005615">
    <property type="term" value="C:extracellular space"/>
    <property type="evidence" value="ECO:0007669"/>
    <property type="project" value="InterPro"/>
</dbReference>
<comment type="similarity">
    <text evidence="1">Belongs to the serpin family.</text>
</comment>
<feature type="signal peptide" evidence="2">
    <location>
        <begin position="1"/>
        <end position="20"/>
    </location>
</feature>
<keyword evidence="2" id="KW-0732">Signal</keyword>
<evidence type="ECO:0000256" key="1">
    <source>
        <dbReference type="RuleBase" id="RU000411"/>
    </source>
</evidence>
<dbReference type="InterPro" id="IPR036186">
    <property type="entry name" value="Serpin_sf"/>
</dbReference>
<evidence type="ECO:0000256" key="2">
    <source>
        <dbReference type="SAM" id="SignalP"/>
    </source>
</evidence>
<dbReference type="Gene3D" id="3.30.497.10">
    <property type="entry name" value="Antithrombin, subunit I, domain 2"/>
    <property type="match status" value="1"/>
</dbReference>